<reference evidence="2 3" key="1">
    <citation type="submission" date="2019-07" db="EMBL/GenBank/DDBJ databases">
        <title>Whole genome shotgun sequence of Skermanella aerolata NBRC 106429.</title>
        <authorList>
            <person name="Hosoyama A."/>
            <person name="Uohara A."/>
            <person name="Ohji S."/>
            <person name="Ichikawa N."/>
        </authorList>
    </citation>
    <scope>NUCLEOTIDE SEQUENCE [LARGE SCALE GENOMIC DNA]</scope>
    <source>
        <strain evidence="2 3">NBRC 106429</strain>
    </source>
</reference>
<dbReference type="Pfam" id="PF18743">
    <property type="entry name" value="AHJR-like"/>
    <property type="match status" value="1"/>
</dbReference>
<evidence type="ECO:0000313" key="3">
    <source>
        <dbReference type="Proteomes" id="UP000321523"/>
    </source>
</evidence>
<evidence type="ECO:0000313" key="2">
    <source>
        <dbReference type="EMBL" id="GEO41602.1"/>
    </source>
</evidence>
<dbReference type="EMBL" id="BJYZ01000029">
    <property type="protein sequence ID" value="GEO41602.1"/>
    <property type="molecule type" value="Genomic_DNA"/>
</dbReference>
<keyword evidence="3" id="KW-1185">Reference proteome</keyword>
<comment type="caution">
    <text evidence="2">The sequence shown here is derived from an EMBL/GenBank/DDBJ whole genome shotgun (WGS) entry which is preliminary data.</text>
</comment>
<organism evidence="2 3">
    <name type="scientific">Skermanella aerolata</name>
    <dbReference type="NCBI Taxonomy" id="393310"/>
    <lineage>
        <taxon>Bacteria</taxon>
        <taxon>Pseudomonadati</taxon>
        <taxon>Pseudomonadota</taxon>
        <taxon>Alphaproteobacteria</taxon>
        <taxon>Rhodospirillales</taxon>
        <taxon>Azospirillaceae</taxon>
        <taxon>Skermanella</taxon>
    </lineage>
</organism>
<name>A0A512DYU3_9PROT</name>
<dbReference type="AlphaFoldDB" id="A0A512DYU3"/>
<dbReference type="InterPro" id="IPR040902">
    <property type="entry name" value="AHJR-like"/>
</dbReference>
<dbReference type="Proteomes" id="UP000321523">
    <property type="component" value="Unassembled WGS sequence"/>
</dbReference>
<evidence type="ECO:0000259" key="1">
    <source>
        <dbReference type="Pfam" id="PF18743"/>
    </source>
</evidence>
<accession>A0A512DYU3</accession>
<protein>
    <recommendedName>
        <fullName evidence="1">REase AHJR-like domain-containing protein</fullName>
    </recommendedName>
</protein>
<feature type="domain" description="REase AHJR-like" evidence="1">
    <location>
        <begin position="3"/>
        <end position="109"/>
    </location>
</feature>
<gene>
    <name evidence="2" type="ORF">SAE02_57500</name>
</gene>
<sequence>MASLDSSSERSILESLVPTLQAEGYHVLVQPPPFVLPPFMGSYRPDAVALKPGKNIAIEVVSPVRPGTGKTKKLQELFSPHRDWEFRIYYAPSSNADPAIGVATKESISQVLAGLSQIMDTAGGVPALLTAWAAFEAAGRVLAPDLLARPQTPLRLLEVLASEGYLTPEETDTMREILHVRNRAAHGDFNVAVGSEHLDRIMETIRSLLALWPDHKAS</sequence>
<proteinExistence type="predicted"/>